<evidence type="ECO:0000313" key="2">
    <source>
        <dbReference type="EMBL" id="KGO90310.1"/>
    </source>
</evidence>
<dbReference type="PROSITE" id="PS51257">
    <property type="entry name" value="PROKAR_LIPOPROTEIN"/>
    <property type="match status" value="1"/>
</dbReference>
<proteinExistence type="predicted"/>
<evidence type="ECO:0008006" key="4">
    <source>
        <dbReference type="Google" id="ProtNLM"/>
    </source>
</evidence>
<dbReference type="RefSeq" id="WP_026980193.1">
    <property type="nucleotide sequence ID" value="NZ_AUCZ01000007.1"/>
</dbReference>
<dbReference type="Proteomes" id="UP000030121">
    <property type="component" value="Unassembled WGS sequence"/>
</dbReference>
<organism evidence="2 3">
    <name type="scientific">Flavobacterium suncheonense GH29-5 = DSM 17707</name>
    <dbReference type="NCBI Taxonomy" id="1121899"/>
    <lineage>
        <taxon>Bacteria</taxon>
        <taxon>Pseudomonadati</taxon>
        <taxon>Bacteroidota</taxon>
        <taxon>Flavobacteriia</taxon>
        <taxon>Flavobacteriales</taxon>
        <taxon>Flavobacteriaceae</taxon>
        <taxon>Flavobacterium</taxon>
    </lineage>
</organism>
<dbReference type="STRING" id="1121899.GCA_000430025_01746"/>
<gene>
    <name evidence="2" type="ORF">Q764_01810</name>
</gene>
<keyword evidence="3" id="KW-1185">Reference proteome</keyword>
<evidence type="ECO:0000313" key="3">
    <source>
        <dbReference type="Proteomes" id="UP000030121"/>
    </source>
</evidence>
<accession>A0A0A2MPV9</accession>
<feature type="signal peptide" evidence="1">
    <location>
        <begin position="1"/>
        <end position="20"/>
    </location>
</feature>
<dbReference type="AlphaFoldDB" id="A0A0A2MPV9"/>
<sequence length="129" mass="14345">MKKIAALGFLFALLMGCASASKNEINQQLDSQSGKEVVLVRVLNDSRCPEGVQCVWAGEVTIEVAVYENKKLSEQTQFTINAQSADEVKAWFEQHLPPSKEKLKAVSVAPYPKEGVTIQPEEYKIVLKY</sequence>
<feature type="chain" id="PRO_5002003505" description="Lipoprotein" evidence="1">
    <location>
        <begin position="21"/>
        <end position="129"/>
    </location>
</feature>
<name>A0A0A2MPV9_9FLAO</name>
<protein>
    <recommendedName>
        <fullName evidence="4">Lipoprotein</fullName>
    </recommendedName>
</protein>
<dbReference type="OrthoDB" id="163809at2"/>
<keyword evidence="1" id="KW-0732">Signal</keyword>
<reference evidence="2 3" key="1">
    <citation type="submission" date="2013-09" db="EMBL/GenBank/DDBJ databases">
        <authorList>
            <person name="Zeng Z."/>
            <person name="Chen C."/>
        </authorList>
    </citation>
    <scope>NUCLEOTIDE SEQUENCE [LARGE SCALE GENOMIC DNA]</scope>
    <source>
        <strain evidence="2 3">GH29-5</strain>
    </source>
</reference>
<dbReference type="EMBL" id="JRLW01000002">
    <property type="protein sequence ID" value="KGO90310.1"/>
    <property type="molecule type" value="Genomic_DNA"/>
</dbReference>
<evidence type="ECO:0000256" key="1">
    <source>
        <dbReference type="SAM" id="SignalP"/>
    </source>
</evidence>
<comment type="caution">
    <text evidence="2">The sequence shown here is derived from an EMBL/GenBank/DDBJ whole genome shotgun (WGS) entry which is preliminary data.</text>
</comment>
<dbReference type="eggNOG" id="ENOG5033BNR">
    <property type="taxonomic scope" value="Bacteria"/>
</dbReference>